<dbReference type="EMBL" id="KC292022">
    <property type="protein sequence ID" value="AGM11044.1"/>
    <property type="molecule type" value="Genomic_DNA"/>
</dbReference>
<proteinExistence type="predicted"/>
<evidence type="ECO:0000313" key="2">
    <source>
        <dbReference type="EMBL" id="AGM11044.1"/>
    </source>
</evidence>
<sequence>MKPARVASLNTVPPVRARDVRASPRGAKNDHSHKWEITRSFYGKRARSGVPTWGRTLHGGRVPGLGYKSR</sequence>
<dbReference type="KEGG" id="vg:16194503"/>
<evidence type="ECO:0000313" key="3">
    <source>
        <dbReference type="Proteomes" id="UP000204498"/>
    </source>
</evidence>
<reference evidence="2 3" key="1">
    <citation type="submission" date="2012-12" db="EMBL/GenBank/DDBJ databases">
        <authorList>
            <person name="Sencilo A."/>
            <person name="Jacobs-Sera D."/>
            <person name="Russell D.A."/>
            <person name="Ko C."/>
            <person name="Atanasova N."/>
            <person name="Osterlund E."/>
            <person name="Oksanen H.M."/>
            <person name="Bamford D.H."/>
            <person name="Hatfull G.F."/>
            <person name="Roine E."/>
            <person name="Hendrix R.W."/>
        </authorList>
    </citation>
    <scope>NUCLEOTIDE SEQUENCE [LARGE SCALE GENOMIC DNA]</scope>
</reference>
<organism evidence="2 3">
    <name type="scientific">Halorubrum tailed phage 5</name>
    <dbReference type="NCBI Taxonomy" id="2847107"/>
    <lineage>
        <taxon>Viruses</taxon>
        <taxon>Duplodnaviria</taxon>
        <taxon>Heunggongvirae</taxon>
        <taxon>Uroviricota</taxon>
        <taxon>Caudoviricetes</taxon>
        <taxon>Thumleimavirales</taxon>
        <taxon>Hafunaviridae</taxon>
        <taxon>Haloferacalesvirus</taxon>
        <taxon>Haloferacalesvirus pyrstotum</taxon>
        <taxon>Haloferacalesvirus HRTV5</taxon>
    </lineage>
</organism>
<keyword evidence="3" id="KW-1185">Reference proteome</keyword>
<dbReference type="RefSeq" id="YP_008058517.1">
    <property type="nucleotide sequence ID" value="NC_021320.1"/>
</dbReference>
<protein>
    <submittedName>
        <fullName evidence="2">Uncharacterized protein</fullName>
    </submittedName>
</protein>
<gene>
    <name evidence="2" type="primary">71</name>
    <name evidence="2" type="ORF">HRTV5_71</name>
</gene>
<evidence type="ECO:0000256" key="1">
    <source>
        <dbReference type="SAM" id="MobiDB-lite"/>
    </source>
</evidence>
<feature type="region of interest" description="Disordered" evidence="1">
    <location>
        <begin position="48"/>
        <end position="70"/>
    </location>
</feature>
<accession>R4T5W6</accession>
<dbReference type="GeneID" id="16194503"/>
<name>R4T5W6_9CAUD</name>
<dbReference type="Proteomes" id="UP000204498">
    <property type="component" value="Segment"/>
</dbReference>